<dbReference type="Proteomes" id="UP000219167">
    <property type="component" value="Unassembled WGS sequence"/>
</dbReference>
<proteinExistence type="predicted"/>
<reference evidence="1 2" key="1">
    <citation type="submission" date="2017-08" db="EMBL/GenBank/DDBJ databases">
        <authorList>
            <person name="de Groot N.N."/>
        </authorList>
    </citation>
    <scope>NUCLEOTIDE SEQUENCE [LARGE SCALE GENOMIC DNA]</scope>
    <source>
        <strain evidence="1 2">JC85</strain>
    </source>
</reference>
<dbReference type="RefSeq" id="WP_097143075.1">
    <property type="nucleotide sequence ID" value="NZ_OBQD01000032.1"/>
</dbReference>
<dbReference type="AlphaFoldDB" id="A0A285V265"/>
<sequence>MQVHGYNAFGDISATIDGTLFCVPDDPGNRHRQLIAEWEAEGNTIPPYQPAPVAPPAITRRQMLLGLLSIGITEAMVEAEIAEICDPVADPVEHAGLMIEWRAAGTIERDHPLVADLSVAFALPAEQVDALWIWASAL</sequence>
<evidence type="ECO:0000313" key="1">
    <source>
        <dbReference type="EMBL" id="SOC47678.1"/>
    </source>
</evidence>
<evidence type="ECO:0000313" key="2">
    <source>
        <dbReference type="Proteomes" id="UP000219167"/>
    </source>
</evidence>
<protein>
    <submittedName>
        <fullName evidence="1">Uncharacterized protein</fullName>
    </submittedName>
</protein>
<accession>A0A285V265</accession>
<dbReference type="OrthoDB" id="8404530at2"/>
<gene>
    <name evidence="1" type="ORF">SAMN05892877_13223</name>
</gene>
<name>A0A285V265_9HYPH</name>
<keyword evidence="2" id="KW-1185">Reference proteome</keyword>
<dbReference type="EMBL" id="OBQD01000032">
    <property type="protein sequence ID" value="SOC47678.1"/>
    <property type="molecule type" value="Genomic_DNA"/>
</dbReference>
<organism evidence="1 2">
    <name type="scientific">Rhizobium subbaraonis</name>
    <dbReference type="NCBI Taxonomy" id="908946"/>
    <lineage>
        <taxon>Bacteria</taxon>
        <taxon>Pseudomonadati</taxon>
        <taxon>Pseudomonadota</taxon>
        <taxon>Alphaproteobacteria</taxon>
        <taxon>Hyphomicrobiales</taxon>
        <taxon>Rhizobiaceae</taxon>
        <taxon>Rhizobium/Agrobacterium group</taxon>
        <taxon>Rhizobium</taxon>
    </lineage>
</organism>